<feature type="short sequence motif" description="DGA/G" evidence="4">
    <location>
        <begin position="165"/>
        <end position="167"/>
    </location>
</feature>
<dbReference type="EMBL" id="JAUSWG010000006">
    <property type="protein sequence ID" value="MDQ0556490.1"/>
    <property type="molecule type" value="Genomic_DNA"/>
</dbReference>
<keyword evidence="1 4" id="KW-0378">Hydrolase</keyword>
<dbReference type="InterPro" id="IPR002641">
    <property type="entry name" value="PNPLA_dom"/>
</dbReference>
<dbReference type="SUPFAM" id="SSF52151">
    <property type="entry name" value="FabD/lysophospholipase-like"/>
    <property type="match status" value="1"/>
</dbReference>
<dbReference type="PROSITE" id="PS51635">
    <property type="entry name" value="PNPLA"/>
    <property type="match status" value="1"/>
</dbReference>
<keyword evidence="3 4" id="KW-0443">Lipid metabolism</keyword>
<feature type="domain" description="PNPLA" evidence="5">
    <location>
        <begin position="5"/>
        <end position="178"/>
    </location>
</feature>
<evidence type="ECO:0000256" key="3">
    <source>
        <dbReference type="ARBA" id="ARBA00023098"/>
    </source>
</evidence>
<dbReference type="Pfam" id="PF01734">
    <property type="entry name" value="Patatin"/>
    <property type="match status" value="1"/>
</dbReference>
<feature type="short sequence motif" description="GXSXG" evidence="4">
    <location>
        <begin position="36"/>
        <end position="40"/>
    </location>
</feature>
<sequence length="249" mass="27917">MKLGLCLAGGGAKGAFQAGVIYGLYEKGLAFDIISGTSIGAINGYYIYTENVNKLKEMWINIQTIGENGVKIVGNTVDNSLAIDLLRELEDNSKDKKNFYVNYVKIDNSIMKEVIVDISKKSYDKGLESIKYSSLLPFRPSKDLNPNDQFKKDLIDGIYDGYKLDGGMLNNTLLKPLIDATVDKIVLITMNKDFEIPEDIKNIYNEGNIIIIRPNTEFEKNATLNFEGEFCKQIFNEGYEISKFTNILG</sequence>
<name>A0ABU0N054_9FIRM</name>
<evidence type="ECO:0000256" key="1">
    <source>
        <dbReference type="ARBA" id="ARBA00022801"/>
    </source>
</evidence>
<keyword evidence="2 4" id="KW-0442">Lipid degradation</keyword>
<evidence type="ECO:0000256" key="2">
    <source>
        <dbReference type="ARBA" id="ARBA00022963"/>
    </source>
</evidence>
<dbReference type="PANTHER" id="PTHR14226:SF57">
    <property type="entry name" value="BLR7027 PROTEIN"/>
    <property type="match status" value="1"/>
</dbReference>
<evidence type="ECO:0000313" key="7">
    <source>
        <dbReference type="Proteomes" id="UP001232584"/>
    </source>
</evidence>
<dbReference type="InterPro" id="IPR016035">
    <property type="entry name" value="Acyl_Trfase/lysoPLipase"/>
</dbReference>
<proteinExistence type="predicted"/>
<protein>
    <submittedName>
        <fullName evidence="6">Acylesterase/phospholipase RssA</fullName>
    </submittedName>
</protein>
<evidence type="ECO:0000259" key="5">
    <source>
        <dbReference type="PROSITE" id="PS51635"/>
    </source>
</evidence>
<dbReference type="PANTHER" id="PTHR14226">
    <property type="entry name" value="NEUROPATHY TARGET ESTERASE/SWISS CHEESE D.MELANOGASTER"/>
    <property type="match status" value="1"/>
</dbReference>
<accession>A0ABU0N054</accession>
<comment type="caution">
    <text evidence="6">The sequence shown here is derived from an EMBL/GenBank/DDBJ whole genome shotgun (WGS) entry which is preliminary data.</text>
</comment>
<feature type="short sequence motif" description="GXGXXG" evidence="4">
    <location>
        <begin position="9"/>
        <end position="14"/>
    </location>
</feature>
<feature type="active site" description="Nucleophile" evidence="4">
    <location>
        <position position="38"/>
    </location>
</feature>
<dbReference type="Proteomes" id="UP001232584">
    <property type="component" value="Unassembled WGS sequence"/>
</dbReference>
<organism evidence="6 7">
    <name type="scientific">Paraclostridium ghonii</name>
    <dbReference type="NCBI Taxonomy" id="29358"/>
    <lineage>
        <taxon>Bacteria</taxon>
        <taxon>Bacillati</taxon>
        <taxon>Bacillota</taxon>
        <taxon>Clostridia</taxon>
        <taxon>Peptostreptococcales</taxon>
        <taxon>Peptostreptococcaceae</taxon>
        <taxon>Paraclostridium</taxon>
    </lineage>
</organism>
<gene>
    <name evidence="6" type="ORF">QOZ92_001604</name>
</gene>
<reference evidence="6 7" key="1">
    <citation type="submission" date="2023-07" db="EMBL/GenBank/DDBJ databases">
        <title>Genomic Encyclopedia of Type Strains, Phase IV (KMG-IV): sequencing the most valuable type-strain genomes for metagenomic binning, comparative biology and taxonomic classification.</title>
        <authorList>
            <person name="Goeker M."/>
        </authorList>
    </citation>
    <scope>NUCLEOTIDE SEQUENCE [LARGE SCALE GENOMIC DNA]</scope>
    <source>
        <strain evidence="6 7">DSM 15049</strain>
    </source>
</reference>
<dbReference type="RefSeq" id="WP_307505788.1">
    <property type="nucleotide sequence ID" value="NZ_BAAACE010000027.1"/>
</dbReference>
<feature type="active site" description="Proton acceptor" evidence="4">
    <location>
        <position position="165"/>
    </location>
</feature>
<dbReference type="InterPro" id="IPR050301">
    <property type="entry name" value="NTE"/>
</dbReference>
<dbReference type="Gene3D" id="3.40.1090.10">
    <property type="entry name" value="Cytosolic phospholipase A2 catalytic domain"/>
    <property type="match status" value="1"/>
</dbReference>
<keyword evidence="7" id="KW-1185">Reference proteome</keyword>
<evidence type="ECO:0000256" key="4">
    <source>
        <dbReference type="PROSITE-ProRule" id="PRU01161"/>
    </source>
</evidence>
<evidence type="ECO:0000313" key="6">
    <source>
        <dbReference type="EMBL" id="MDQ0556490.1"/>
    </source>
</evidence>